<dbReference type="EMBL" id="LAZR01027329">
    <property type="protein sequence ID" value="KKL66047.1"/>
    <property type="molecule type" value="Genomic_DNA"/>
</dbReference>
<dbReference type="InterPro" id="IPR014730">
    <property type="entry name" value="ETF_a/b_N"/>
</dbReference>
<dbReference type="PIRSF" id="PIRSF000089">
    <property type="entry name" value="Electra_flavoP_a"/>
    <property type="match status" value="1"/>
</dbReference>
<dbReference type="PANTHER" id="PTHR43153:SF1">
    <property type="entry name" value="ELECTRON TRANSFER FLAVOPROTEIN SUBUNIT ALPHA, MITOCHONDRIAL"/>
    <property type="match status" value="1"/>
</dbReference>
<feature type="domain" description="Electron transfer flavoprotein alpha/beta-subunit N-terminal" evidence="2">
    <location>
        <begin position="6"/>
        <end position="187"/>
    </location>
</feature>
<sequence>VMALQVFSYILHKGGDVDDSALELVTAAHEIDPNASVTALVIGSGTDLDSVCNEVASSYQNVWKIDNKDLSYANGEVVRGLLSRILPKGNIVLVPNEHFGMDLAPGLSVKLDAAYLPDAVSFEGIESGKLKAIREEYSGMVSTHVRCDISTGAVITVRAGAFKADESKGETGEVVDKTTEALTGGLPGGARRFIEIVEAEVGDVDITKSETLVSVGRGIEDEDNIGIINDLAEAMGADVSCSRPIVDAKWLEKSRQVGTSGQTVRPKVYMALGISGSFQHLGGIKGAPFMIAINKNVKAPIFQVSDIGVVADILDFVPELTDKIKEMKG</sequence>
<evidence type="ECO:0000259" key="2">
    <source>
        <dbReference type="SMART" id="SM00893"/>
    </source>
</evidence>
<dbReference type="SUPFAM" id="SSF52402">
    <property type="entry name" value="Adenine nucleotide alpha hydrolases-like"/>
    <property type="match status" value="1"/>
</dbReference>
<dbReference type="SUPFAM" id="SSF52467">
    <property type="entry name" value="DHS-like NAD/FAD-binding domain"/>
    <property type="match status" value="1"/>
</dbReference>
<dbReference type="InterPro" id="IPR029035">
    <property type="entry name" value="DHS-like_NAD/FAD-binding_dom"/>
</dbReference>
<dbReference type="GO" id="GO:0009055">
    <property type="term" value="F:electron transfer activity"/>
    <property type="evidence" value="ECO:0007669"/>
    <property type="project" value="InterPro"/>
</dbReference>
<dbReference type="GO" id="GO:0050660">
    <property type="term" value="F:flavin adenine dinucleotide binding"/>
    <property type="evidence" value="ECO:0007669"/>
    <property type="project" value="InterPro"/>
</dbReference>
<organism evidence="3">
    <name type="scientific">marine sediment metagenome</name>
    <dbReference type="NCBI Taxonomy" id="412755"/>
    <lineage>
        <taxon>unclassified sequences</taxon>
        <taxon>metagenomes</taxon>
        <taxon>ecological metagenomes</taxon>
    </lineage>
</organism>
<evidence type="ECO:0000313" key="3">
    <source>
        <dbReference type="EMBL" id="KKL66047.1"/>
    </source>
</evidence>
<dbReference type="Pfam" id="PF00766">
    <property type="entry name" value="ETF_alpha"/>
    <property type="match status" value="1"/>
</dbReference>
<evidence type="ECO:0000256" key="1">
    <source>
        <dbReference type="ARBA" id="ARBA00005817"/>
    </source>
</evidence>
<dbReference type="Gene3D" id="3.40.50.620">
    <property type="entry name" value="HUPs"/>
    <property type="match status" value="1"/>
</dbReference>
<dbReference type="Gene3D" id="3.40.50.1220">
    <property type="entry name" value="TPP-binding domain"/>
    <property type="match status" value="1"/>
</dbReference>
<comment type="similarity">
    <text evidence="1">Belongs to the ETF alpha-subunit/FixB family.</text>
</comment>
<reference evidence="3" key="1">
    <citation type="journal article" date="2015" name="Nature">
        <title>Complex archaea that bridge the gap between prokaryotes and eukaryotes.</title>
        <authorList>
            <person name="Spang A."/>
            <person name="Saw J.H."/>
            <person name="Jorgensen S.L."/>
            <person name="Zaremba-Niedzwiedzka K."/>
            <person name="Martijn J."/>
            <person name="Lind A.E."/>
            <person name="van Eijk R."/>
            <person name="Schleper C."/>
            <person name="Guy L."/>
            <person name="Ettema T.J."/>
        </authorList>
    </citation>
    <scope>NUCLEOTIDE SEQUENCE</scope>
</reference>
<dbReference type="InterPro" id="IPR014729">
    <property type="entry name" value="Rossmann-like_a/b/a_fold"/>
</dbReference>
<dbReference type="Pfam" id="PF01012">
    <property type="entry name" value="ETF"/>
    <property type="match status" value="1"/>
</dbReference>
<accession>A0A0F9GSD6</accession>
<dbReference type="SMART" id="SM00893">
    <property type="entry name" value="ETF"/>
    <property type="match status" value="1"/>
</dbReference>
<dbReference type="InterPro" id="IPR001308">
    <property type="entry name" value="ETF_a/FixB"/>
</dbReference>
<dbReference type="PANTHER" id="PTHR43153">
    <property type="entry name" value="ELECTRON TRANSFER FLAVOPROTEIN ALPHA"/>
    <property type="match status" value="1"/>
</dbReference>
<protein>
    <recommendedName>
        <fullName evidence="2">Electron transfer flavoprotein alpha/beta-subunit N-terminal domain-containing protein</fullName>
    </recommendedName>
</protein>
<gene>
    <name evidence="3" type="ORF">LCGC14_2148870</name>
</gene>
<name>A0A0F9GSD6_9ZZZZ</name>
<dbReference type="GO" id="GO:0033539">
    <property type="term" value="P:fatty acid beta-oxidation using acyl-CoA dehydrogenase"/>
    <property type="evidence" value="ECO:0007669"/>
    <property type="project" value="TreeGrafter"/>
</dbReference>
<feature type="non-terminal residue" evidence="3">
    <location>
        <position position="1"/>
    </location>
</feature>
<comment type="caution">
    <text evidence="3">The sequence shown here is derived from an EMBL/GenBank/DDBJ whole genome shotgun (WGS) entry which is preliminary data.</text>
</comment>
<dbReference type="InterPro" id="IPR014731">
    <property type="entry name" value="ETF_asu_C"/>
</dbReference>
<dbReference type="AlphaFoldDB" id="A0A0F9GSD6"/>
<proteinExistence type="inferred from homology"/>